<dbReference type="SMART" id="SM00450">
    <property type="entry name" value="RHOD"/>
    <property type="match status" value="1"/>
</dbReference>
<dbReference type="GO" id="GO:0008641">
    <property type="term" value="F:ubiquitin-like modifier activating enzyme activity"/>
    <property type="evidence" value="ECO:0007669"/>
    <property type="project" value="InterPro"/>
</dbReference>
<evidence type="ECO:0000256" key="11">
    <source>
        <dbReference type="ARBA" id="ARBA00075328"/>
    </source>
</evidence>
<sequence length="377" mass="40451">MSTFSARELERYSRQTRLPQIGLSGQQTLREASVLIVGAGGLGSPAALYLAASGVGRLGLVDDDAVDRSNLHRQVLYGESDVGVGKAEAAARRLRDMNPEVDIVVHAERFDASNADHLVSGYDVVLDGTDTFATRYLINDACVLNETVNVSASVSSFSGQLFIRTNNGPCYRCLYPEPPPEALAPSCAEAGVLGVVPGVLGMLQATEATKWILGVGDPLEGRLLIADLLTMRFRDILVDRDPDCPVCGHSPTIRSLDDASTLDTAACTPQMPTPTLTVQDLKTRLDAGEDVFLLDVRSRDEHAFADIGGAIIPLPELSNRWDELDPYADRALVVYCKSGGRSGVAVSMLQSRGFDALSLEGGIDAWSEEIDPSVPRY</sequence>
<dbReference type="AlphaFoldDB" id="A0A259TYD4"/>
<accession>A0A259TYD4</accession>
<dbReference type="EC" id="2.7.7.80" evidence="8"/>
<dbReference type="RefSeq" id="WP_094547380.1">
    <property type="nucleotide sequence ID" value="NZ_MQWB01000001.1"/>
</dbReference>
<evidence type="ECO:0000256" key="12">
    <source>
        <dbReference type="ARBA" id="ARBA00078531"/>
    </source>
</evidence>
<dbReference type="PANTHER" id="PTHR10953:SF102">
    <property type="entry name" value="ADENYLYLTRANSFERASE AND SULFURTRANSFERASE MOCS3"/>
    <property type="match status" value="1"/>
</dbReference>
<comment type="similarity">
    <text evidence="1">Belongs to the HesA/MoeB/ThiF family.</text>
</comment>
<dbReference type="GO" id="GO:0005524">
    <property type="term" value="F:ATP binding"/>
    <property type="evidence" value="ECO:0007669"/>
    <property type="project" value="UniProtKB-KW"/>
</dbReference>
<dbReference type="CDD" id="cd00158">
    <property type="entry name" value="RHOD"/>
    <property type="match status" value="1"/>
</dbReference>
<evidence type="ECO:0000256" key="1">
    <source>
        <dbReference type="ARBA" id="ARBA00009919"/>
    </source>
</evidence>
<dbReference type="InParanoid" id="A0A259TYD4"/>
<dbReference type="InterPro" id="IPR000594">
    <property type="entry name" value="ThiF_NAD_FAD-bd"/>
</dbReference>
<dbReference type="GO" id="GO:0005737">
    <property type="term" value="C:cytoplasm"/>
    <property type="evidence" value="ECO:0007669"/>
    <property type="project" value="TreeGrafter"/>
</dbReference>
<dbReference type="FunFam" id="3.40.50.720:FF:000033">
    <property type="entry name" value="Adenylyltransferase and sulfurtransferase MOCS3"/>
    <property type="match status" value="1"/>
</dbReference>
<comment type="caution">
    <text evidence="14">The sequence shown here is derived from an EMBL/GenBank/DDBJ whole genome shotgun (WGS) entry which is preliminary data.</text>
</comment>
<evidence type="ECO:0000256" key="3">
    <source>
        <dbReference type="ARBA" id="ARBA00022741"/>
    </source>
</evidence>
<dbReference type="OrthoDB" id="9804286at2"/>
<dbReference type="InterPro" id="IPR035985">
    <property type="entry name" value="Ubiquitin-activating_enz"/>
</dbReference>
<dbReference type="GO" id="GO:0061605">
    <property type="term" value="F:molybdopterin-synthase adenylyltransferase activity"/>
    <property type="evidence" value="ECO:0007669"/>
    <property type="project" value="UniProtKB-EC"/>
</dbReference>
<comment type="catalytic activity">
    <reaction evidence="5">
        <text>[molybdopterin-synthase sulfur-carrier protein]-C-terminal Gly-Gly + ATP + H(+) = [molybdopterin-synthase sulfur-carrier protein]-C-terminal Gly-Gly-AMP + diphosphate</text>
        <dbReference type="Rhea" id="RHEA:43616"/>
        <dbReference type="Rhea" id="RHEA-COMP:12159"/>
        <dbReference type="Rhea" id="RHEA-COMP:12202"/>
        <dbReference type="ChEBI" id="CHEBI:15378"/>
        <dbReference type="ChEBI" id="CHEBI:30616"/>
        <dbReference type="ChEBI" id="CHEBI:33019"/>
        <dbReference type="ChEBI" id="CHEBI:90618"/>
        <dbReference type="ChEBI" id="CHEBI:90778"/>
        <dbReference type="EC" id="2.7.7.80"/>
    </reaction>
</comment>
<protein>
    <recommendedName>
        <fullName evidence="9">Molybdopterin-synthase adenylyltransferase</fullName>
        <ecNumber evidence="8">2.7.7.80</ecNumber>
    </recommendedName>
    <alternativeName>
        <fullName evidence="12">MoaD protein adenylase</fullName>
    </alternativeName>
    <alternativeName>
        <fullName evidence="10">Molybdopterin-converting factor subunit 1 adenylase</fullName>
    </alternativeName>
    <alternativeName>
        <fullName evidence="11">Sulfur carrier protein MoaD adenylyltransferase</fullName>
    </alternativeName>
</protein>
<dbReference type="PANTHER" id="PTHR10953">
    <property type="entry name" value="UBIQUITIN-ACTIVATING ENZYME E1"/>
    <property type="match status" value="1"/>
</dbReference>
<evidence type="ECO:0000256" key="2">
    <source>
        <dbReference type="ARBA" id="ARBA00022679"/>
    </source>
</evidence>
<dbReference type="Gene3D" id="3.40.250.10">
    <property type="entry name" value="Rhodanese-like domain"/>
    <property type="match status" value="1"/>
</dbReference>
<evidence type="ECO:0000256" key="8">
    <source>
        <dbReference type="ARBA" id="ARBA00066884"/>
    </source>
</evidence>
<dbReference type="Proteomes" id="UP000216446">
    <property type="component" value="Unassembled WGS sequence"/>
</dbReference>
<reference evidence="14 15" key="1">
    <citation type="submission" date="2016-11" db="EMBL/GenBank/DDBJ databases">
        <title>Study of marine rhodopsin-containing bacteria.</title>
        <authorList>
            <person name="Yoshizawa S."/>
            <person name="Kumagai Y."/>
            <person name="Kogure K."/>
        </authorList>
    </citation>
    <scope>NUCLEOTIDE SEQUENCE [LARGE SCALE GENOMIC DNA]</scope>
    <source>
        <strain evidence="14 15">SG-29</strain>
    </source>
</reference>
<evidence type="ECO:0000256" key="9">
    <source>
        <dbReference type="ARBA" id="ARBA00073635"/>
    </source>
</evidence>
<keyword evidence="2" id="KW-0808">Transferase</keyword>
<dbReference type="Pfam" id="PF00899">
    <property type="entry name" value="ThiF"/>
    <property type="match status" value="1"/>
</dbReference>
<dbReference type="InterPro" id="IPR036873">
    <property type="entry name" value="Rhodanese-like_dom_sf"/>
</dbReference>
<keyword evidence="3" id="KW-0547">Nucleotide-binding</keyword>
<dbReference type="InterPro" id="IPR045886">
    <property type="entry name" value="ThiF/MoeB/HesA"/>
</dbReference>
<evidence type="ECO:0000256" key="6">
    <source>
        <dbReference type="ARBA" id="ARBA00055169"/>
    </source>
</evidence>
<keyword evidence="15" id="KW-1185">Reference proteome</keyword>
<feature type="domain" description="Rhodanese" evidence="13">
    <location>
        <begin position="287"/>
        <end position="375"/>
    </location>
</feature>
<dbReference type="InterPro" id="IPR001763">
    <property type="entry name" value="Rhodanese-like_dom"/>
</dbReference>
<dbReference type="NCBIfam" id="NF004281">
    <property type="entry name" value="PRK05690.1"/>
    <property type="match status" value="1"/>
</dbReference>
<comment type="subunit">
    <text evidence="7">Homodimer. Forms a stable heterotetrameric complex of 2 MoeB and 2 MoaD during adenylation of MoaD.</text>
</comment>
<keyword evidence="4" id="KW-0067">ATP-binding</keyword>
<dbReference type="PROSITE" id="PS50206">
    <property type="entry name" value="RHODANESE_3"/>
    <property type="match status" value="1"/>
</dbReference>
<dbReference type="Pfam" id="PF00581">
    <property type="entry name" value="Rhodanese"/>
    <property type="match status" value="1"/>
</dbReference>
<dbReference type="GO" id="GO:0004792">
    <property type="term" value="F:thiosulfate-cyanide sulfurtransferase activity"/>
    <property type="evidence" value="ECO:0007669"/>
    <property type="project" value="TreeGrafter"/>
</dbReference>
<evidence type="ECO:0000256" key="10">
    <source>
        <dbReference type="ARBA" id="ARBA00075110"/>
    </source>
</evidence>
<organism evidence="14 15">
    <name type="scientific">Rubricoccus marinus</name>
    <dbReference type="NCBI Taxonomy" id="716817"/>
    <lineage>
        <taxon>Bacteria</taxon>
        <taxon>Pseudomonadati</taxon>
        <taxon>Rhodothermota</taxon>
        <taxon>Rhodothermia</taxon>
        <taxon>Rhodothermales</taxon>
        <taxon>Rubricoccaceae</taxon>
        <taxon>Rubricoccus</taxon>
    </lineage>
</organism>
<dbReference type="EMBL" id="MQWB01000001">
    <property type="protein sequence ID" value="OZC02783.1"/>
    <property type="molecule type" value="Genomic_DNA"/>
</dbReference>
<dbReference type="Gene3D" id="3.40.50.720">
    <property type="entry name" value="NAD(P)-binding Rossmann-like Domain"/>
    <property type="match status" value="1"/>
</dbReference>
<dbReference type="SUPFAM" id="SSF69572">
    <property type="entry name" value="Activating enzymes of the ubiquitin-like proteins"/>
    <property type="match status" value="1"/>
</dbReference>
<proteinExistence type="inferred from homology"/>
<name>A0A259TYD4_9BACT</name>
<dbReference type="FunCoup" id="A0A259TYD4">
    <property type="interactions" value="531"/>
</dbReference>
<evidence type="ECO:0000313" key="15">
    <source>
        <dbReference type="Proteomes" id="UP000216446"/>
    </source>
</evidence>
<comment type="function">
    <text evidence="6">Catalyzes the adenylation by ATP of the carboxyl group of the C-terminal glycine of sulfur carrier protein MoaD.</text>
</comment>
<evidence type="ECO:0000256" key="5">
    <source>
        <dbReference type="ARBA" id="ARBA00052218"/>
    </source>
</evidence>
<evidence type="ECO:0000259" key="13">
    <source>
        <dbReference type="PROSITE" id="PS50206"/>
    </source>
</evidence>
<evidence type="ECO:0000256" key="4">
    <source>
        <dbReference type="ARBA" id="ARBA00022840"/>
    </source>
</evidence>
<evidence type="ECO:0000256" key="7">
    <source>
        <dbReference type="ARBA" id="ARBA00063809"/>
    </source>
</evidence>
<gene>
    <name evidence="14" type="ORF">BSZ36_07230</name>
</gene>
<dbReference type="CDD" id="cd00757">
    <property type="entry name" value="ThiF_MoeB_HesA_family"/>
    <property type="match status" value="1"/>
</dbReference>
<evidence type="ECO:0000313" key="14">
    <source>
        <dbReference type="EMBL" id="OZC02783.1"/>
    </source>
</evidence>